<name>W9ARD5_MYCCO</name>
<gene>
    <name evidence="1" type="ORF">BN977_00237</name>
</gene>
<dbReference type="Proteomes" id="UP000028870">
    <property type="component" value="Unassembled WGS sequence"/>
</dbReference>
<dbReference type="RefSeq" id="WP_024449657.1">
    <property type="nucleotide sequence ID" value="NZ_CCBB010000001.1"/>
</dbReference>
<keyword evidence="2" id="KW-1185">Reference proteome</keyword>
<sequence>MSTDPEQIRSDIEELLAGLPDTTAGDVEPADIEAVAVRLEQAHDLLVRALESVEGSGILQGDAIAEN</sequence>
<comment type="caution">
    <text evidence="1">The sequence shown here is derived from an EMBL/GenBank/DDBJ whole genome shotgun (WGS) entry which is preliminary data.</text>
</comment>
<dbReference type="STRING" id="258533.BN977_00237"/>
<dbReference type="eggNOG" id="ENOG5030GDV">
    <property type="taxonomic scope" value="Bacteria"/>
</dbReference>
<accession>W9ARD5</accession>
<dbReference type="AlphaFoldDB" id="W9ARD5"/>
<protein>
    <submittedName>
        <fullName evidence="1">Uncharacterized protein</fullName>
    </submittedName>
</protein>
<organism evidence="1 2">
    <name type="scientific">Mycolicibacterium cosmeticum</name>
    <dbReference type="NCBI Taxonomy" id="258533"/>
    <lineage>
        <taxon>Bacteria</taxon>
        <taxon>Bacillati</taxon>
        <taxon>Actinomycetota</taxon>
        <taxon>Actinomycetes</taxon>
        <taxon>Mycobacteriales</taxon>
        <taxon>Mycobacteriaceae</taxon>
        <taxon>Mycolicibacterium</taxon>
    </lineage>
</organism>
<evidence type="ECO:0000313" key="1">
    <source>
        <dbReference type="EMBL" id="CDO05467.1"/>
    </source>
</evidence>
<reference evidence="1" key="1">
    <citation type="submission" date="2014-03" db="EMBL/GenBank/DDBJ databases">
        <title>Draft Genome Sequence of Mycobacterium cosmeticum DSM 44829.</title>
        <authorList>
            <person name="Croce O."/>
            <person name="Robert C."/>
            <person name="Raoult D."/>
            <person name="Drancourt M."/>
        </authorList>
    </citation>
    <scope>NUCLEOTIDE SEQUENCE [LARGE SCALE GENOMIC DNA]</scope>
    <source>
        <strain evidence="1">DSM 44829</strain>
    </source>
</reference>
<dbReference type="EMBL" id="CCBB010000001">
    <property type="protein sequence ID" value="CDO05467.1"/>
    <property type="molecule type" value="Genomic_DNA"/>
</dbReference>
<dbReference type="OrthoDB" id="4746947at2"/>
<reference evidence="1" key="2">
    <citation type="submission" date="2014-03" db="EMBL/GenBank/DDBJ databases">
        <authorList>
            <person name="Urmite Genomes"/>
        </authorList>
    </citation>
    <scope>NUCLEOTIDE SEQUENCE</scope>
    <source>
        <strain evidence="1">DSM 44829</strain>
    </source>
</reference>
<proteinExistence type="predicted"/>
<evidence type="ECO:0000313" key="2">
    <source>
        <dbReference type="Proteomes" id="UP000028870"/>
    </source>
</evidence>